<dbReference type="PROSITE" id="PS51186">
    <property type="entry name" value="GNAT"/>
    <property type="match status" value="1"/>
</dbReference>
<dbReference type="InterPro" id="IPR051531">
    <property type="entry name" value="N-acetyltransferase"/>
</dbReference>
<dbReference type="AlphaFoldDB" id="F2IA47"/>
<reference evidence="6" key="2">
    <citation type="submission" date="2011-02" db="EMBL/GenBank/DDBJ databases">
        <title>The complete genome of Fluviicola taffensis DSM 16823.</title>
        <authorList>
            <consortium name="US DOE Joint Genome Institute (JGI-PGF)"/>
            <person name="Lucas S."/>
            <person name="Copeland A."/>
            <person name="Lapidus A."/>
            <person name="Bruce D."/>
            <person name="Goodwin L."/>
            <person name="Pitluck S."/>
            <person name="Kyrpides N."/>
            <person name="Mavromatis K."/>
            <person name="Ivanova N."/>
            <person name="Mikhailova N."/>
            <person name="Pagani I."/>
            <person name="Chertkov O."/>
            <person name="Detter J.C."/>
            <person name="Han C."/>
            <person name="Tapia R."/>
            <person name="Land M."/>
            <person name="Hauser L."/>
            <person name="Markowitz V."/>
            <person name="Cheng J.-F."/>
            <person name="Hugenholtz P."/>
            <person name="Woyke T."/>
            <person name="Wu D."/>
            <person name="Tindall B."/>
            <person name="Pomrenke H.G."/>
            <person name="Brambilla E."/>
            <person name="Klenk H.-P."/>
            <person name="Eisen J.A."/>
        </authorList>
    </citation>
    <scope>NUCLEOTIDE SEQUENCE [LARGE SCALE GENOMIC DNA]</scope>
    <source>
        <strain evidence="6">DSM 16823 / RW262 / RW262</strain>
    </source>
</reference>
<dbReference type="PANTHER" id="PTHR43792">
    <property type="entry name" value="GNAT FAMILY, PUTATIVE (AFU_ORTHOLOGUE AFUA_3G00765)-RELATED-RELATED"/>
    <property type="match status" value="1"/>
</dbReference>
<dbReference type="SUPFAM" id="SSF55729">
    <property type="entry name" value="Acyl-CoA N-acyltransferases (Nat)"/>
    <property type="match status" value="1"/>
</dbReference>
<comment type="similarity">
    <text evidence="3">Belongs to the acetyltransferase family. RimJ subfamily.</text>
</comment>
<dbReference type="Gene3D" id="3.40.630.30">
    <property type="match status" value="1"/>
</dbReference>
<dbReference type="Proteomes" id="UP000007463">
    <property type="component" value="Chromosome"/>
</dbReference>
<evidence type="ECO:0000313" key="5">
    <source>
        <dbReference type="EMBL" id="AEA45224.1"/>
    </source>
</evidence>
<dbReference type="KEGG" id="fte:Fluta_3251"/>
<reference evidence="5 6" key="1">
    <citation type="journal article" date="2011" name="Stand. Genomic Sci.">
        <title>Complete genome sequence of the gliding freshwater bacterium Fluviicola taffensis type strain (RW262).</title>
        <authorList>
            <person name="Woyke T."/>
            <person name="Chertkov O."/>
            <person name="Lapidus A."/>
            <person name="Nolan M."/>
            <person name="Lucas S."/>
            <person name="Del Rio T.G."/>
            <person name="Tice H."/>
            <person name="Cheng J.F."/>
            <person name="Tapia R."/>
            <person name="Han C."/>
            <person name="Goodwin L."/>
            <person name="Pitluck S."/>
            <person name="Liolios K."/>
            <person name="Pagani I."/>
            <person name="Ivanova N."/>
            <person name="Huntemann M."/>
            <person name="Mavromatis K."/>
            <person name="Mikhailova N."/>
            <person name="Pati A."/>
            <person name="Chen A."/>
            <person name="Palaniappan K."/>
            <person name="Land M."/>
            <person name="Hauser L."/>
            <person name="Brambilla E.M."/>
            <person name="Rohde M."/>
            <person name="Mwirichia R."/>
            <person name="Sikorski J."/>
            <person name="Tindall B.J."/>
            <person name="Goker M."/>
            <person name="Bristow J."/>
            <person name="Eisen J.A."/>
            <person name="Markowitz V."/>
            <person name="Hugenholtz P."/>
            <person name="Klenk H.P."/>
            <person name="Kyrpides N.C."/>
        </authorList>
    </citation>
    <scope>NUCLEOTIDE SEQUENCE [LARGE SCALE GENOMIC DNA]</scope>
    <source>
        <strain evidence="6">DSM 16823 / RW262 / RW262</strain>
    </source>
</reference>
<feature type="domain" description="N-acetyltransferase" evidence="4">
    <location>
        <begin position="11"/>
        <end position="175"/>
    </location>
</feature>
<dbReference type="InterPro" id="IPR000182">
    <property type="entry name" value="GNAT_dom"/>
</dbReference>
<evidence type="ECO:0000256" key="1">
    <source>
        <dbReference type="ARBA" id="ARBA00022679"/>
    </source>
</evidence>
<dbReference type="HOGENOM" id="CLU_013985_3_6_10"/>
<accession>F2IA47</accession>
<dbReference type="Pfam" id="PF13302">
    <property type="entry name" value="Acetyltransf_3"/>
    <property type="match status" value="1"/>
</dbReference>
<gene>
    <name evidence="5" type="ordered locus">Fluta_3251</name>
</gene>
<organism evidence="5 6">
    <name type="scientific">Fluviicola taffensis (strain DSM 16823 / NCIMB 13979 / RW262)</name>
    <dbReference type="NCBI Taxonomy" id="755732"/>
    <lineage>
        <taxon>Bacteria</taxon>
        <taxon>Pseudomonadati</taxon>
        <taxon>Bacteroidota</taxon>
        <taxon>Flavobacteriia</taxon>
        <taxon>Flavobacteriales</taxon>
        <taxon>Crocinitomicaceae</taxon>
        <taxon>Fluviicola</taxon>
    </lineage>
</organism>
<name>F2IA47_FLUTR</name>
<dbReference type="RefSeq" id="WP_013687991.1">
    <property type="nucleotide sequence ID" value="NC_015321.1"/>
</dbReference>
<keyword evidence="6" id="KW-1185">Reference proteome</keyword>
<evidence type="ECO:0000256" key="2">
    <source>
        <dbReference type="ARBA" id="ARBA00023315"/>
    </source>
</evidence>
<evidence type="ECO:0000256" key="3">
    <source>
        <dbReference type="ARBA" id="ARBA00038502"/>
    </source>
</evidence>
<dbReference type="eggNOG" id="COG1670">
    <property type="taxonomic scope" value="Bacteria"/>
</dbReference>
<dbReference type="PANTHER" id="PTHR43792:SF8">
    <property type="entry name" value="[RIBOSOMAL PROTEIN US5]-ALANINE N-ACETYLTRANSFERASE"/>
    <property type="match status" value="1"/>
</dbReference>
<keyword evidence="2" id="KW-0012">Acyltransferase</keyword>
<protein>
    <submittedName>
        <fullName evidence="5">GCN5-related N-acetyltransferase</fullName>
    </submittedName>
</protein>
<evidence type="ECO:0000259" key="4">
    <source>
        <dbReference type="PROSITE" id="PS51186"/>
    </source>
</evidence>
<evidence type="ECO:0000313" key="6">
    <source>
        <dbReference type="Proteomes" id="UP000007463"/>
    </source>
</evidence>
<proteinExistence type="inferred from homology"/>
<dbReference type="EMBL" id="CP002542">
    <property type="protein sequence ID" value="AEA45224.1"/>
    <property type="molecule type" value="Genomic_DNA"/>
</dbReference>
<dbReference type="GO" id="GO:0016747">
    <property type="term" value="F:acyltransferase activity, transferring groups other than amino-acyl groups"/>
    <property type="evidence" value="ECO:0007669"/>
    <property type="project" value="InterPro"/>
</dbReference>
<dbReference type="STRING" id="755732.Fluta_3251"/>
<keyword evidence="1 5" id="KW-0808">Transferase</keyword>
<dbReference type="InterPro" id="IPR016181">
    <property type="entry name" value="Acyl_CoA_acyltransferase"/>
</dbReference>
<dbReference type="OrthoDB" id="9811523at2"/>
<sequence length="183" mass="21449">MNFKLIETDRLLLKGLSTEDMTAIFERNLKPKIKILLGHRSDEDYEKEYHKYKNGYASYNRSFMLFLLVDKASDKIIGRCGLHNWNVDHRRAEIGYGMEDETYKKQGLMSEAVEAIIAYGFEQMNLNRIEALVAPQNAASLKLLEKNNFVWEGVLRNHYYISGTFEDSVMFSKLQEEYLKEKK</sequence>